<dbReference type="EMBL" id="JAHRHJ020000002">
    <property type="protein sequence ID" value="KAH9325542.1"/>
    <property type="molecule type" value="Genomic_DNA"/>
</dbReference>
<reference evidence="1 2" key="1">
    <citation type="journal article" date="2021" name="Nat. Plants">
        <title>The Taxus genome provides insights into paclitaxel biosynthesis.</title>
        <authorList>
            <person name="Xiong X."/>
            <person name="Gou J."/>
            <person name="Liao Q."/>
            <person name="Li Y."/>
            <person name="Zhou Q."/>
            <person name="Bi G."/>
            <person name="Li C."/>
            <person name="Du R."/>
            <person name="Wang X."/>
            <person name="Sun T."/>
            <person name="Guo L."/>
            <person name="Liang H."/>
            <person name="Lu P."/>
            <person name="Wu Y."/>
            <person name="Zhang Z."/>
            <person name="Ro D.K."/>
            <person name="Shang Y."/>
            <person name="Huang S."/>
            <person name="Yan J."/>
        </authorList>
    </citation>
    <scope>NUCLEOTIDE SEQUENCE [LARGE SCALE GENOMIC DNA]</scope>
    <source>
        <strain evidence="1">Ta-2019</strain>
    </source>
</reference>
<sequence>MIDDEEVDNLDVSQIEGAHEVMDSTDEKACTYHVTMKIKKLNIGTKDNPKEAIIGDY</sequence>
<gene>
    <name evidence="1" type="ORF">KI387_005720</name>
</gene>
<accession>A0AA38GLI4</accession>
<evidence type="ECO:0000313" key="1">
    <source>
        <dbReference type="EMBL" id="KAH9325542.1"/>
    </source>
</evidence>
<feature type="non-terminal residue" evidence="1">
    <location>
        <position position="57"/>
    </location>
</feature>
<dbReference type="Proteomes" id="UP000824469">
    <property type="component" value="Unassembled WGS sequence"/>
</dbReference>
<name>A0AA38GLI4_TAXCH</name>
<proteinExistence type="predicted"/>
<keyword evidence="2" id="KW-1185">Reference proteome</keyword>
<protein>
    <submittedName>
        <fullName evidence="1">Uncharacterized protein</fullName>
    </submittedName>
</protein>
<comment type="caution">
    <text evidence="1">The sequence shown here is derived from an EMBL/GenBank/DDBJ whole genome shotgun (WGS) entry which is preliminary data.</text>
</comment>
<dbReference type="AlphaFoldDB" id="A0AA38GLI4"/>
<evidence type="ECO:0000313" key="2">
    <source>
        <dbReference type="Proteomes" id="UP000824469"/>
    </source>
</evidence>
<organism evidence="1 2">
    <name type="scientific">Taxus chinensis</name>
    <name type="common">Chinese yew</name>
    <name type="synonym">Taxus wallichiana var. chinensis</name>
    <dbReference type="NCBI Taxonomy" id="29808"/>
    <lineage>
        <taxon>Eukaryota</taxon>
        <taxon>Viridiplantae</taxon>
        <taxon>Streptophyta</taxon>
        <taxon>Embryophyta</taxon>
        <taxon>Tracheophyta</taxon>
        <taxon>Spermatophyta</taxon>
        <taxon>Pinopsida</taxon>
        <taxon>Pinidae</taxon>
        <taxon>Conifers II</taxon>
        <taxon>Cupressales</taxon>
        <taxon>Taxaceae</taxon>
        <taxon>Taxus</taxon>
    </lineage>
</organism>